<feature type="domain" description="SAM-dependent MTase RsmB/NOP-type" evidence="15">
    <location>
        <begin position="179"/>
        <end position="462"/>
    </location>
</feature>
<name>A0A2G6E643_9BACT</name>
<dbReference type="Pfam" id="PF01029">
    <property type="entry name" value="NusB"/>
    <property type="match status" value="1"/>
</dbReference>
<comment type="function">
    <text evidence="1">Specifically methylates the cytosine at position 967 (m5C967) of 16S rRNA.</text>
</comment>
<evidence type="ECO:0000256" key="9">
    <source>
        <dbReference type="ARBA" id="ARBA00022691"/>
    </source>
</evidence>
<evidence type="ECO:0000259" key="15">
    <source>
        <dbReference type="PROSITE" id="PS51686"/>
    </source>
</evidence>
<keyword evidence="10 14" id="KW-0694">RNA-binding</keyword>
<feature type="binding site" evidence="14">
    <location>
        <position position="320"/>
    </location>
    <ligand>
        <name>S-adenosyl-L-methionine</name>
        <dbReference type="ChEBI" id="CHEBI:59789"/>
    </ligand>
</feature>
<feature type="active site" description="Nucleophile" evidence="14">
    <location>
        <position position="398"/>
    </location>
</feature>
<proteinExistence type="inferred from homology"/>
<dbReference type="GO" id="GO:0008649">
    <property type="term" value="F:rRNA methyltransferase activity"/>
    <property type="evidence" value="ECO:0007669"/>
    <property type="project" value="InterPro"/>
</dbReference>
<dbReference type="GO" id="GO:0003723">
    <property type="term" value="F:RNA binding"/>
    <property type="evidence" value="ECO:0007669"/>
    <property type="project" value="UniProtKB-UniRule"/>
</dbReference>
<dbReference type="CDD" id="cd02440">
    <property type="entry name" value="AdoMet_MTases"/>
    <property type="match status" value="1"/>
</dbReference>
<evidence type="ECO:0000256" key="4">
    <source>
        <dbReference type="ARBA" id="ARBA00012140"/>
    </source>
</evidence>
<dbReference type="SUPFAM" id="SSF48013">
    <property type="entry name" value="NusB-like"/>
    <property type="match status" value="1"/>
</dbReference>
<dbReference type="PROSITE" id="PS51686">
    <property type="entry name" value="SAM_MT_RSMB_NOP"/>
    <property type="match status" value="1"/>
</dbReference>
<keyword evidence="9 14" id="KW-0949">S-adenosyl-L-methionine</keyword>
<dbReference type="EMBL" id="PDPS01000026">
    <property type="protein sequence ID" value="PID57535.1"/>
    <property type="molecule type" value="Genomic_DNA"/>
</dbReference>
<dbReference type="Pfam" id="PF01189">
    <property type="entry name" value="Methyltr_RsmB-F"/>
    <property type="match status" value="1"/>
</dbReference>
<feature type="binding site" evidence="14">
    <location>
        <position position="344"/>
    </location>
    <ligand>
        <name>S-adenosyl-L-methionine</name>
        <dbReference type="ChEBI" id="CHEBI:59789"/>
    </ligand>
</feature>
<evidence type="ECO:0000256" key="14">
    <source>
        <dbReference type="PROSITE-ProRule" id="PRU01023"/>
    </source>
</evidence>
<dbReference type="GO" id="GO:0005737">
    <property type="term" value="C:cytoplasm"/>
    <property type="evidence" value="ECO:0007669"/>
    <property type="project" value="UniProtKB-SubCell"/>
</dbReference>
<organism evidence="16 17">
    <name type="scientific">candidate division KSB3 bacterium</name>
    <dbReference type="NCBI Taxonomy" id="2044937"/>
    <lineage>
        <taxon>Bacteria</taxon>
        <taxon>candidate division KSB3</taxon>
    </lineage>
</organism>
<dbReference type="PANTHER" id="PTHR22807:SF53">
    <property type="entry name" value="RIBOSOMAL RNA SMALL SUBUNIT METHYLTRANSFERASE B-RELATED"/>
    <property type="match status" value="1"/>
</dbReference>
<evidence type="ECO:0000256" key="11">
    <source>
        <dbReference type="ARBA" id="ARBA00030399"/>
    </source>
</evidence>
<dbReference type="PRINTS" id="PR02008">
    <property type="entry name" value="RCMTFAMILY"/>
</dbReference>
<evidence type="ECO:0000313" key="16">
    <source>
        <dbReference type="EMBL" id="PID57535.1"/>
    </source>
</evidence>
<dbReference type="AlphaFoldDB" id="A0A2G6E643"/>
<evidence type="ECO:0000313" key="17">
    <source>
        <dbReference type="Proteomes" id="UP000229740"/>
    </source>
</evidence>
<dbReference type="InterPro" id="IPR049560">
    <property type="entry name" value="MeTrfase_RsmB-F_NOP2_cat"/>
</dbReference>
<dbReference type="InterPro" id="IPR035926">
    <property type="entry name" value="NusB-like_sf"/>
</dbReference>
<evidence type="ECO:0000256" key="8">
    <source>
        <dbReference type="ARBA" id="ARBA00022679"/>
    </source>
</evidence>
<dbReference type="InterPro" id="IPR018314">
    <property type="entry name" value="RsmB/NOL1/NOP2-like_CS"/>
</dbReference>
<evidence type="ECO:0000256" key="5">
    <source>
        <dbReference type="ARBA" id="ARBA00022490"/>
    </source>
</evidence>
<dbReference type="NCBIfam" id="TIGR00563">
    <property type="entry name" value="rsmB"/>
    <property type="match status" value="1"/>
</dbReference>
<evidence type="ECO:0000256" key="2">
    <source>
        <dbReference type="ARBA" id="ARBA00004496"/>
    </source>
</evidence>
<dbReference type="PANTHER" id="PTHR22807">
    <property type="entry name" value="NOP2 YEAST -RELATED NOL1/NOP2/FMU SUN DOMAIN-CONTAINING"/>
    <property type="match status" value="1"/>
</dbReference>
<dbReference type="EC" id="2.1.1.176" evidence="4"/>
<evidence type="ECO:0000256" key="13">
    <source>
        <dbReference type="ARBA" id="ARBA00047283"/>
    </source>
</evidence>
<evidence type="ECO:0000256" key="1">
    <source>
        <dbReference type="ARBA" id="ARBA00002724"/>
    </source>
</evidence>
<comment type="caution">
    <text evidence="14">Lacks conserved residue(s) required for the propagation of feature annotation.</text>
</comment>
<dbReference type="InterPro" id="IPR006027">
    <property type="entry name" value="NusB_RsmB_TIM44"/>
</dbReference>
<comment type="catalytic activity">
    <reaction evidence="13">
        <text>cytidine(967) in 16S rRNA + S-adenosyl-L-methionine = 5-methylcytidine(967) in 16S rRNA + S-adenosyl-L-homocysteine + H(+)</text>
        <dbReference type="Rhea" id="RHEA:42748"/>
        <dbReference type="Rhea" id="RHEA-COMP:10219"/>
        <dbReference type="Rhea" id="RHEA-COMP:10220"/>
        <dbReference type="ChEBI" id="CHEBI:15378"/>
        <dbReference type="ChEBI" id="CHEBI:57856"/>
        <dbReference type="ChEBI" id="CHEBI:59789"/>
        <dbReference type="ChEBI" id="CHEBI:74483"/>
        <dbReference type="ChEBI" id="CHEBI:82748"/>
        <dbReference type="EC" id="2.1.1.176"/>
    </reaction>
</comment>
<dbReference type="Proteomes" id="UP000229740">
    <property type="component" value="Unassembled WGS sequence"/>
</dbReference>
<evidence type="ECO:0000256" key="10">
    <source>
        <dbReference type="ARBA" id="ARBA00022884"/>
    </source>
</evidence>
<comment type="caution">
    <text evidence="16">The sequence shown here is derived from an EMBL/GenBank/DDBJ whole genome shotgun (WGS) entry which is preliminary data.</text>
</comment>
<dbReference type="Pfam" id="PF22458">
    <property type="entry name" value="RsmF-B_ferredox"/>
    <property type="match status" value="1"/>
</dbReference>
<evidence type="ECO:0000256" key="12">
    <source>
        <dbReference type="ARBA" id="ARBA00031088"/>
    </source>
</evidence>
<keyword evidence="5" id="KW-0963">Cytoplasm</keyword>
<dbReference type="PROSITE" id="PS01153">
    <property type="entry name" value="NOL1_NOP2_SUN"/>
    <property type="match status" value="1"/>
</dbReference>
<dbReference type="SUPFAM" id="SSF53335">
    <property type="entry name" value="S-adenosyl-L-methionine-dependent methyltransferases"/>
    <property type="match status" value="1"/>
</dbReference>
<dbReference type="InterPro" id="IPR023267">
    <property type="entry name" value="RCMT"/>
</dbReference>
<dbReference type="InterPro" id="IPR004573">
    <property type="entry name" value="rRNA_ssu_MeTfrase_B"/>
</dbReference>
<evidence type="ECO:0000256" key="6">
    <source>
        <dbReference type="ARBA" id="ARBA00022552"/>
    </source>
</evidence>
<keyword evidence="7 14" id="KW-0489">Methyltransferase</keyword>
<comment type="subcellular location">
    <subcellularLocation>
        <location evidence="2">Cytoplasm</location>
    </subcellularLocation>
</comment>
<dbReference type="InterPro" id="IPR001678">
    <property type="entry name" value="MeTrfase_RsmB-F_NOP2_dom"/>
</dbReference>
<evidence type="ECO:0000256" key="3">
    <source>
        <dbReference type="ARBA" id="ARBA00007494"/>
    </source>
</evidence>
<sequence length="466" mass="52082">MIASSREIALRVLCRVEGKQAYLGPALDAELQKVPELDRRDRGLAAELSYGVLRHRTRLDWYLDQLAKKPMQKANLYLRSLLRLGAYQLMLLDRIPASAAINESVDLAGKYSWKMKLPVRIAKGVVNGILRGLQRSEATLQKPESLSSVTARLAAVYSFPEWLVTRWVERLGRERATECCRINNLPSPLSLRVNSLKLSAEELREELRPQLDSLQRLPAPLHGFLISGAGPLRELSCLSNGSATVQNASSMLMPVLLDPQPGERVLDVCAGSGIKTTQIAELMRNQGRILAVDLYEAKLRRLHEQCERCGVSIAQSRCLDMTTVCGGADIDDTGGQGFDRVLVDAPCSGLGVLRQHPEAKWTRQERDIQALHELQFEILSRAARCLSSKGGVLVYSTCTTTPEENEKVLARFLQQMPNFSVEPVRDYLPDDLHNCLTPEGYLRIEPPRHCYDGFFCARLLSKQHNS</sequence>
<reference evidence="16 17" key="1">
    <citation type="submission" date="2017-10" db="EMBL/GenBank/DDBJ databases">
        <title>Novel microbial diversity and functional potential in the marine mammal oral microbiome.</title>
        <authorList>
            <person name="Dudek N.K."/>
            <person name="Sun C.L."/>
            <person name="Burstein D."/>
            <person name="Kantor R.S."/>
            <person name="Aliaga Goltsman D.S."/>
            <person name="Bik E.M."/>
            <person name="Thomas B.C."/>
            <person name="Banfield J.F."/>
            <person name="Relman D.A."/>
        </authorList>
    </citation>
    <scope>NUCLEOTIDE SEQUENCE [LARGE SCALE GENOMIC DNA]</scope>
    <source>
        <strain evidence="16">DOLZORAL124_49_17</strain>
    </source>
</reference>
<dbReference type="Gene3D" id="1.10.940.10">
    <property type="entry name" value="NusB-like"/>
    <property type="match status" value="1"/>
</dbReference>
<dbReference type="GO" id="GO:0006355">
    <property type="term" value="P:regulation of DNA-templated transcription"/>
    <property type="evidence" value="ECO:0007669"/>
    <property type="project" value="InterPro"/>
</dbReference>
<accession>A0A2G6E643</accession>
<comment type="similarity">
    <text evidence="3 14">Belongs to the class I-like SAM-binding methyltransferase superfamily. RsmB/NOP family.</text>
</comment>
<dbReference type="InterPro" id="IPR029063">
    <property type="entry name" value="SAM-dependent_MTases_sf"/>
</dbReference>
<protein>
    <recommendedName>
        <fullName evidence="4">16S rRNA (cytosine(967)-C(5))-methyltransferase</fullName>
        <ecNumber evidence="4">2.1.1.176</ecNumber>
    </recommendedName>
    <alternativeName>
        <fullName evidence="11">16S rRNA m5C967 methyltransferase</fullName>
    </alternativeName>
    <alternativeName>
        <fullName evidence="12">rRNA (cytosine-C(5)-)-methyltransferase RsmB</fullName>
    </alternativeName>
</protein>
<gene>
    <name evidence="16" type="ORF">CSB45_06825</name>
</gene>
<dbReference type="NCBIfam" id="NF011494">
    <property type="entry name" value="PRK14902.1"/>
    <property type="match status" value="1"/>
</dbReference>
<evidence type="ECO:0000256" key="7">
    <source>
        <dbReference type="ARBA" id="ARBA00022603"/>
    </source>
</evidence>
<keyword evidence="8 14" id="KW-0808">Transferase</keyword>
<feature type="binding site" evidence="14">
    <location>
        <position position="293"/>
    </location>
    <ligand>
        <name>S-adenosyl-L-methionine</name>
        <dbReference type="ChEBI" id="CHEBI:59789"/>
    </ligand>
</feature>
<dbReference type="Gene3D" id="3.40.50.150">
    <property type="entry name" value="Vaccinia Virus protein VP39"/>
    <property type="match status" value="1"/>
</dbReference>
<dbReference type="InterPro" id="IPR054728">
    <property type="entry name" value="RsmB-like_ferredoxin"/>
</dbReference>
<keyword evidence="6" id="KW-0698">rRNA processing</keyword>